<feature type="compositionally biased region" description="Low complexity" evidence="1">
    <location>
        <begin position="200"/>
        <end position="209"/>
    </location>
</feature>
<feature type="region of interest" description="Disordered" evidence="1">
    <location>
        <begin position="1"/>
        <end position="22"/>
    </location>
</feature>
<dbReference type="GeneID" id="39984236"/>
<accession>A0A1X0NZQ1</accession>
<gene>
    <name evidence="2" type="ORF">TM35_000092170</name>
</gene>
<keyword evidence="3" id="KW-1185">Reference proteome</keyword>
<protein>
    <submittedName>
        <fullName evidence="2">Uncharacterized protein</fullName>
    </submittedName>
</protein>
<feature type="region of interest" description="Disordered" evidence="1">
    <location>
        <begin position="299"/>
        <end position="344"/>
    </location>
</feature>
<dbReference type="AlphaFoldDB" id="A0A1X0NZQ1"/>
<dbReference type="RefSeq" id="XP_028884233.1">
    <property type="nucleotide sequence ID" value="XM_029024456.1"/>
</dbReference>
<evidence type="ECO:0000313" key="2">
    <source>
        <dbReference type="EMBL" id="ORC90167.1"/>
    </source>
</evidence>
<dbReference type="VEuPathDB" id="TriTrypDB:TM35_000092170"/>
<feature type="compositionally biased region" description="Basic and acidic residues" evidence="1">
    <location>
        <begin position="314"/>
        <end position="333"/>
    </location>
</feature>
<name>A0A1X0NZQ1_9TRYP</name>
<dbReference type="EMBL" id="NBCO01000009">
    <property type="protein sequence ID" value="ORC90167.1"/>
    <property type="molecule type" value="Genomic_DNA"/>
</dbReference>
<proteinExistence type="predicted"/>
<evidence type="ECO:0000313" key="3">
    <source>
        <dbReference type="Proteomes" id="UP000192257"/>
    </source>
</evidence>
<evidence type="ECO:0000256" key="1">
    <source>
        <dbReference type="SAM" id="MobiDB-lite"/>
    </source>
</evidence>
<feature type="compositionally biased region" description="Polar residues" evidence="1">
    <location>
        <begin position="254"/>
        <end position="271"/>
    </location>
</feature>
<feature type="region of interest" description="Disordered" evidence="1">
    <location>
        <begin position="148"/>
        <end position="272"/>
    </location>
</feature>
<dbReference type="Proteomes" id="UP000192257">
    <property type="component" value="Unassembled WGS sequence"/>
</dbReference>
<feature type="compositionally biased region" description="Basic and acidic residues" evidence="1">
    <location>
        <begin position="212"/>
        <end position="223"/>
    </location>
</feature>
<feature type="compositionally biased region" description="Basic and acidic residues" evidence="1">
    <location>
        <begin position="177"/>
        <end position="187"/>
    </location>
</feature>
<feature type="compositionally biased region" description="Polar residues" evidence="1">
    <location>
        <begin position="158"/>
        <end position="176"/>
    </location>
</feature>
<organism evidence="2 3">
    <name type="scientific">Trypanosoma theileri</name>
    <dbReference type="NCBI Taxonomy" id="67003"/>
    <lineage>
        <taxon>Eukaryota</taxon>
        <taxon>Discoba</taxon>
        <taxon>Euglenozoa</taxon>
        <taxon>Kinetoplastea</taxon>
        <taxon>Metakinetoplastina</taxon>
        <taxon>Trypanosomatida</taxon>
        <taxon>Trypanosomatidae</taxon>
        <taxon>Trypanosoma</taxon>
    </lineage>
</organism>
<feature type="region of interest" description="Disordered" evidence="1">
    <location>
        <begin position="416"/>
        <end position="437"/>
    </location>
</feature>
<sequence>MNSRKWVAQTLSSPTPVRNVTTDDIESTSSMAYKDLLLTRAYDDGNTSETHKGKNIMEGISTKNVREHDRRWQLEKSRWRSARQRSLLQPWHRLEQDFELVSAQLLKGRYPNQCCDVQGHHDDQQNQHHISSLSEAGPTVASMLMVESRQNSIKRQRSQTGTPMEVNSPSQEVNNGENRESSKDDSVLRQSPPPPPPLRPVSFVSPLSLNGKTEHSLDESTPKEEEESMLFQPTGTNGGPMPSDVAGLPPRCVSSVSPEALQSRSINTQKGTVRGKTGYDILSTSDDFRAVSPPLYIITPPNSALSADVTPNPRFERSNENRKEAENEGEQDKKKQKRRFSRERYPVRTGLMTPSVACVLQTPPWKTVEQRSPLPKNRMILTPPRPSIANVSTDFEVVSSVSPVFSVRELVAQKSQESCPPCTPEKENTTGVSSPSRLKDSIIDTWQGLSAYYKRSTGLKTPVVPLLLKKT</sequence>
<reference evidence="2 3" key="1">
    <citation type="submission" date="2017-03" db="EMBL/GenBank/DDBJ databases">
        <title>An alternative strategy for trypanosome survival in the mammalian bloodstream revealed through genome and transcriptome analysis of the ubiquitous bovine parasite Trypanosoma (Megatrypanum) theileri.</title>
        <authorList>
            <person name="Kelly S."/>
            <person name="Ivens A."/>
            <person name="Mott A."/>
            <person name="O'Neill E."/>
            <person name="Emms D."/>
            <person name="Macleod O."/>
            <person name="Voorheis P."/>
            <person name="Matthews J."/>
            <person name="Matthews K."/>
            <person name="Carrington M."/>
        </authorList>
    </citation>
    <scope>NUCLEOTIDE SEQUENCE [LARGE SCALE GENOMIC DNA]</scope>
    <source>
        <strain evidence="2">Edinburgh</strain>
    </source>
</reference>
<dbReference type="OrthoDB" id="249499at2759"/>
<comment type="caution">
    <text evidence="2">The sequence shown here is derived from an EMBL/GenBank/DDBJ whole genome shotgun (WGS) entry which is preliminary data.</text>
</comment>